<comment type="caution">
    <text evidence="2">The sequence shown here is derived from an EMBL/GenBank/DDBJ whole genome shotgun (WGS) entry which is preliminary data.</text>
</comment>
<feature type="region of interest" description="Disordered" evidence="1">
    <location>
        <begin position="33"/>
        <end position="82"/>
    </location>
</feature>
<reference evidence="2 3" key="1">
    <citation type="journal article" date="2012" name="Genet. Mol. Biol.">
        <title>Analysis of 16S rRNA and mxaF genes revealing insights into Methylobacterium niche-specific plant association.</title>
        <authorList>
            <person name="Dourado M.N."/>
            <person name="Andreote F.D."/>
            <person name="Dini-Andreote F."/>
            <person name="Conti R."/>
            <person name="Araujo J.M."/>
            <person name="Araujo W.L."/>
        </authorList>
    </citation>
    <scope>NUCLEOTIDE SEQUENCE [LARGE SCALE GENOMIC DNA]</scope>
    <source>
        <strain evidence="2 3">TC3-10</strain>
    </source>
</reference>
<organism evidence="2 3">
    <name type="scientific">Methylobacterium oryzae</name>
    <dbReference type="NCBI Taxonomy" id="334852"/>
    <lineage>
        <taxon>Bacteria</taxon>
        <taxon>Pseudomonadati</taxon>
        <taxon>Pseudomonadota</taxon>
        <taxon>Alphaproteobacteria</taxon>
        <taxon>Hyphomicrobiales</taxon>
        <taxon>Methylobacteriaceae</taxon>
        <taxon>Methylobacterium</taxon>
    </lineage>
</organism>
<evidence type="ECO:0000313" key="3">
    <source>
        <dbReference type="Proteomes" id="UP001355206"/>
    </source>
</evidence>
<protein>
    <submittedName>
        <fullName evidence="2">Peptidoglycan-binding protein</fullName>
    </submittedName>
</protein>
<dbReference type="Proteomes" id="UP001355206">
    <property type="component" value="Unassembled WGS sequence"/>
</dbReference>
<sequence length="82" mass="8610">MFSLSALLSTLLGLLARTFSDAIVKEVDSLRHDQDQRDLGAAQQANASTLVAEAQEARARAAADAAADGPDDDRDILPEATS</sequence>
<accession>A0ABU7TT63</accession>
<dbReference type="RefSeq" id="WP_331303315.1">
    <property type="nucleotide sequence ID" value="NZ_MLCA01000010.1"/>
</dbReference>
<dbReference type="EMBL" id="MLCA01000010">
    <property type="protein sequence ID" value="MEE7493032.1"/>
    <property type="molecule type" value="Genomic_DNA"/>
</dbReference>
<gene>
    <name evidence="2" type="ORF">MOTC310_22190</name>
</gene>
<proteinExistence type="predicted"/>
<evidence type="ECO:0000313" key="2">
    <source>
        <dbReference type="EMBL" id="MEE7493032.1"/>
    </source>
</evidence>
<keyword evidence="3" id="KW-1185">Reference proteome</keyword>
<evidence type="ECO:0000256" key="1">
    <source>
        <dbReference type="SAM" id="MobiDB-lite"/>
    </source>
</evidence>
<name>A0ABU7TT63_9HYPH</name>